<protein>
    <submittedName>
        <fullName evidence="1">Uncharacterized protein</fullName>
    </submittedName>
</protein>
<sequence length="141" mass="15863">MNHFIMGMQMPDLVWIDLHSLYKLSVKIKKDTTKIDNDIANDTNQTNKASTPEQCYLQILLLSLAEPTGLMQKEILLVYGFIETIVSLVSLKNRPISGLPIQCIILTDEDQPPPFELNPQNNSAALCLDFTKVSRAFKQNG</sequence>
<dbReference type="Proteomes" id="UP000494216">
    <property type="component" value="Unassembled WGS sequence"/>
</dbReference>
<evidence type="ECO:0000313" key="2">
    <source>
        <dbReference type="Proteomes" id="UP000494216"/>
    </source>
</evidence>
<proteinExistence type="predicted"/>
<dbReference type="AlphaFoldDB" id="A0A8S0WP30"/>
<gene>
    <name evidence="1" type="ORF">METHB2_270035</name>
</gene>
<name>A0A8S0WP30_9GAMM</name>
<organism evidence="1 2">
    <name type="scientific">Candidatus Methylobacter favarea</name>
    <dbReference type="NCBI Taxonomy" id="2707345"/>
    <lineage>
        <taxon>Bacteria</taxon>
        <taxon>Pseudomonadati</taxon>
        <taxon>Pseudomonadota</taxon>
        <taxon>Gammaproteobacteria</taxon>
        <taxon>Methylococcales</taxon>
        <taxon>Methylococcaceae</taxon>
        <taxon>Methylobacter</taxon>
    </lineage>
</organism>
<keyword evidence="2" id="KW-1185">Reference proteome</keyword>
<comment type="caution">
    <text evidence="1">The sequence shown here is derived from an EMBL/GenBank/DDBJ whole genome shotgun (WGS) entry which is preliminary data.</text>
</comment>
<dbReference type="RefSeq" id="WP_246246951.1">
    <property type="nucleotide sequence ID" value="NZ_CADCXN010000055.1"/>
</dbReference>
<accession>A0A8S0WP30</accession>
<dbReference type="EMBL" id="CADCXN010000055">
    <property type="protein sequence ID" value="CAA9890705.1"/>
    <property type="molecule type" value="Genomic_DNA"/>
</dbReference>
<evidence type="ECO:0000313" key="1">
    <source>
        <dbReference type="EMBL" id="CAA9890705.1"/>
    </source>
</evidence>
<reference evidence="1 2" key="1">
    <citation type="submission" date="2020-02" db="EMBL/GenBank/DDBJ databases">
        <authorList>
            <person name="Hogendoorn C."/>
        </authorList>
    </citation>
    <scope>NUCLEOTIDE SEQUENCE [LARGE SCALE GENOMIC DNA]</scope>
    <source>
        <strain evidence="1">METHB21</strain>
    </source>
</reference>